<sequence>MSSKFFIERPIFAAVLSIIIVLAGLVSLKILPIAQYPEIAPPTVTITATYPGASAETLAKTVAGPIEEQLSGVENLLYFGSSSSSNGQTVITATFEVGTDVDKATFNVNNRVQLAAPRLPDEVRRNGVVVAKRSNNFLLVVGLNSPKGTYDSLFLSNYATQNVLDELKRIPGAADVQIFGARDYSMRLWLQPDRMAQLGVTTADIAAAVNGQNAQYAAGKIGAEPAPKGQDLVYTVTAQGRLVAPEQFGDIIVRATGPNGVLRLKDVARIELGAQSYDASNSVNGQPAIALAVFLQSGANALDVGDAVKARMAELKRDTFPEDVDYLIPYDTTRFVSASISEVVKTVIEAAVIVLLVVFVFLQTWRATLIPMLAVPVSLIGTFAGLWLFGFSINTLTLFAMVLAIGIVVDDAIVVLENVERLMREEKMSAFAASIEAMREVSGAVVGIVLVLCAVFIPVAFMGGIAGQLYRQFAVTVAIAVVLSGVVALTLTPALCALLLQPHHDGVTRSERFFAPFNRFFDWTTRRYLGGVNLVLKRRIAAVFAFLLMVAAAGWMLNKVPSSFVPGEDQGYIIGAVVLPDGATLERTSRTTEQLRLMNSGNEAIEHFFIVNGFDLIGGGSKSNAATIFVPMKSWDKRQQTAQELAQQMSGMGFGLNDGIAFAFNPPAIQGLGQAGGFEVYVQGRTESDPKRLAEVTQEFIAALSKHPALTGINTFYRPTVPQLKVEVDREKALALGVPVNEVFNALQAQMGSLYVNDFNRSGRTYRVTMQADAPYRSKPEDLGRLYVRSITSGNMIPLKALIRVDTVTGAEQIERYNSYIAAKVMGSAKPGFSSGDAIAAVEQVARETLPPGYGYEWTSQAFQEKRTGSASIFAFGFALVMVYLILAALYERWGVPMAVVLAVPFALTGALLFVMLRGMENDIYFQIGLVVLIGLAAKNAILIAEFAMQGMEHGKSAAEAAREAARLRFRPIVMTSLAFVFGVLPLMLATGAGAAARQSMGTGVVGGMLIATFVAPIFVPLFFALLARKPRPQHSHQPGATEEVPV</sequence>
<dbReference type="PANTHER" id="PTHR32063:SF13">
    <property type="entry name" value="MULTIDRUG EFFLUX PUMP SUBUNIT ACRB-RELATED"/>
    <property type="match status" value="1"/>
</dbReference>
<dbReference type="SUPFAM" id="SSF82714">
    <property type="entry name" value="Multidrug efflux transporter AcrB TolC docking domain, DN and DC subdomains"/>
    <property type="match status" value="2"/>
</dbReference>
<dbReference type="STRING" id="413882.AAW51_5070"/>
<evidence type="ECO:0000256" key="8">
    <source>
        <dbReference type="ARBA" id="ARBA00023136"/>
    </source>
</evidence>
<dbReference type="PANTHER" id="PTHR32063">
    <property type="match status" value="1"/>
</dbReference>
<feature type="transmembrane region" description="Helical" evidence="9">
    <location>
        <begin position="970"/>
        <end position="993"/>
    </location>
</feature>
<dbReference type="RefSeq" id="WP_047196834.1">
    <property type="nucleotide sequence ID" value="NZ_CP011371.1"/>
</dbReference>
<evidence type="ECO:0000256" key="7">
    <source>
        <dbReference type="ARBA" id="ARBA00022989"/>
    </source>
</evidence>
<keyword evidence="7 9" id="KW-1133">Transmembrane helix</keyword>
<dbReference type="Gene3D" id="3.30.70.1320">
    <property type="entry name" value="Multidrug efflux transporter AcrB pore domain like"/>
    <property type="match status" value="1"/>
</dbReference>
<dbReference type="GO" id="GO:0009636">
    <property type="term" value="P:response to toxic substance"/>
    <property type="evidence" value="ECO:0007669"/>
    <property type="project" value="UniProtKB-ARBA"/>
</dbReference>
<proteinExistence type="inferred from homology"/>
<dbReference type="SUPFAM" id="SSF82693">
    <property type="entry name" value="Multidrug efflux transporter AcrB pore domain, PN1, PN2, PC1 and PC2 subdomains"/>
    <property type="match status" value="3"/>
</dbReference>
<feature type="transmembrane region" description="Helical" evidence="9">
    <location>
        <begin position="898"/>
        <end position="918"/>
    </location>
</feature>
<dbReference type="FunFam" id="3.30.70.1430:FF:000001">
    <property type="entry name" value="Efflux pump membrane transporter"/>
    <property type="match status" value="1"/>
</dbReference>
<comment type="similarity">
    <text evidence="2 9">Belongs to the resistance-nodulation-cell division (RND) (TC 2.A.6) family.</text>
</comment>
<evidence type="ECO:0000256" key="9">
    <source>
        <dbReference type="RuleBase" id="RU364070"/>
    </source>
</evidence>
<protein>
    <recommendedName>
        <fullName evidence="9">Efflux pump membrane transporter</fullName>
    </recommendedName>
</protein>
<evidence type="ECO:0000256" key="3">
    <source>
        <dbReference type="ARBA" id="ARBA00022448"/>
    </source>
</evidence>
<dbReference type="GO" id="GO:0042910">
    <property type="term" value="F:xenobiotic transmembrane transporter activity"/>
    <property type="evidence" value="ECO:0007669"/>
    <property type="project" value="TreeGrafter"/>
</dbReference>
<keyword evidence="6 9" id="KW-0812">Transmembrane</keyword>
<comment type="caution">
    <text evidence="9">Lacks conserved residue(s) required for the propagation of feature annotation.</text>
</comment>
<dbReference type="Gene3D" id="1.20.1640.10">
    <property type="entry name" value="Multidrug efflux transporter AcrB transmembrane domain"/>
    <property type="match status" value="2"/>
</dbReference>
<dbReference type="KEGG" id="pbh:AAW51_5070"/>
<evidence type="ECO:0000313" key="12">
    <source>
        <dbReference type="Proteomes" id="UP000035352"/>
    </source>
</evidence>
<dbReference type="EMBL" id="CP011371">
    <property type="protein sequence ID" value="AKJ31761.1"/>
    <property type="molecule type" value="Genomic_DNA"/>
</dbReference>
<feature type="transmembrane region" description="Helical" evidence="9">
    <location>
        <begin position="396"/>
        <end position="416"/>
    </location>
</feature>
<dbReference type="InterPro" id="IPR004764">
    <property type="entry name" value="MdtF-like"/>
</dbReference>
<dbReference type="GO" id="GO:0015562">
    <property type="term" value="F:efflux transmembrane transporter activity"/>
    <property type="evidence" value="ECO:0007669"/>
    <property type="project" value="InterPro"/>
</dbReference>
<feature type="transmembrane region" description="Helical" evidence="9">
    <location>
        <begin position="473"/>
        <end position="500"/>
    </location>
</feature>
<evidence type="ECO:0000256" key="1">
    <source>
        <dbReference type="ARBA" id="ARBA00004429"/>
    </source>
</evidence>
<feature type="transmembrane region" description="Helical" evidence="9">
    <location>
        <begin position="540"/>
        <end position="557"/>
    </location>
</feature>
<dbReference type="PROSITE" id="PS50156">
    <property type="entry name" value="SSD"/>
    <property type="match status" value="1"/>
</dbReference>
<dbReference type="FunFam" id="1.20.1640.10:FF:000001">
    <property type="entry name" value="Efflux pump membrane transporter"/>
    <property type="match status" value="1"/>
</dbReference>
<dbReference type="NCBIfam" id="NF000282">
    <property type="entry name" value="RND_permease_1"/>
    <property type="match status" value="1"/>
</dbReference>
<feature type="domain" description="SSD" evidence="10">
    <location>
        <begin position="372"/>
        <end position="498"/>
    </location>
</feature>
<accession>A0A0G3BWM8</accession>
<name>A0A0G3BWM8_9BURK</name>
<dbReference type="NCBIfam" id="TIGR00915">
    <property type="entry name" value="2A0602"/>
    <property type="match status" value="1"/>
</dbReference>
<dbReference type="InterPro" id="IPR000731">
    <property type="entry name" value="SSD"/>
</dbReference>
<dbReference type="Gene3D" id="3.30.70.1440">
    <property type="entry name" value="Multidrug efflux transporter AcrB pore domain"/>
    <property type="match status" value="1"/>
</dbReference>
<feature type="transmembrane region" description="Helical" evidence="9">
    <location>
        <begin position="924"/>
        <end position="949"/>
    </location>
</feature>
<comment type="subcellular location">
    <subcellularLocation>
        <location evidence="1 9">Cell inner membrane</location>
        <topology evidence="1 9">Multi-pass membrane protein</topology>
    </subcellularLocation>
</comment>
<evidence type="ECO:0000256" key="5">
    <source>
        <dbReference type="ARBA" id="ARBA00022519"/>
    </source>
</evidence>
<dbReference type="InterPro" id="IPR027463">
    <property type="entry name" value="AcrB_DN_DC_subdom"/>
</dbReference>
<dbReference type="OrthoDB" id="9176627at2"/>
<gene>
    <name evidence="11" type="primary">acrB</name>
    <name evidence="11" type="ORF">AAW51_5070</name>
</gene>
<keyword evidence="3 9" id="KW-0813">Transport</keyword>
<keyword evidence="4" id="KW-1003">Cell membrane</keyword>
<feature type="transmembrane region" description="Helical" evidence="9">
    <location>
        <begin position="1005"/>
        <end position="1028"/>
    </location>
</feature>
<feature type="transmembrane region" description="Helical" evidence="9">
    <location>
        <begin position="437"/>
        <end position="461"/>
    </location>
</feature>
<dbReference type="Pfam" id="PF00873">
    <property type="entry name" value="ACR_tran"/>
    <property type="match status" value="1"/>
</dbReference>
<dbReference type="SUPFAM" id="SSF82866">
    <property type="entry name" value="Multidrug efflux transporter AcrB transmembrane domain"/>
    <property type="match status" value="2"/>
</dbReference>
<dbReference type="PATRIC" id="fig|413882.6.peg.5295"/>
<keyword evidence="5 9" id="KW-0997">Cell inner membrane</keyword>
<reference evidence="11 12" key="1">
    <citation type="submission" date="2015-05" db="EMBL/GenBank/DDBJ databases">
        <authorList>
            <person name="Tang B."/>
            <person name="Yu Y."/>
        </authorList>
    </citation>
    <scope>NUCLEOTIDE SEQUENCE [LARGE SCALE GENOMIC DNA]</scope>
    <source>
        <strain evidence="11 12">DSM 7029</strain>
    </source>
</reference>
<evidence type="ECO:0000259" key="10">
    <source>
        <dbReference type="PROSITE" id="PS50156"/>
    </source>
</evidence>
<dbReference type="AlphaFoldDB" id="A0A0G3BWM8"/>
<dbReference type="PRINTS" id="PR00702">
    <property type="entry name" value="ACRIFLAVINRP"/>
</dbReference>
<keyword evidence="8 9" id="KW-0472">Membrane</keyword>
<keyword evidence="12" id="KW-1185">Reference proteome</keyword>
<evidence type="ECO:0000256" key="4">
    <source>
        <dbReference type="ARBA" id="ARBA00022475"/>
    </source>
</evidence>
<feature type="transmembrane region" description="Helical" evidence="9">
    <location>
        <begin position="343"/>
        <end position="362"/>
    </location>
</feature>
<evidence type="ECO:0000256" key="2">
    <source>
        <dbReference type="ARBA" id="ARBA00010942"/>
    </source>
</evidence>
<dbReference type="Gene3D" id="3.30.2090.10">
    <property type="entry name" value="Multidrug efflux transporter AcrB TolC docking domain, DN and DC subdomains"/>
    <property type="match status" value="2"/>
</dbReference>
<dbReference type="Gene3D" id="3.30.70.1430">
    <property type="entry name" value="Multidrug efflux transporter AcrB pore domain"/>
    <property type="match status" value="2"/>
</dbReference>
<dbReference type="Proteomes" id="UP000035352">
    <property type="component" value="Chromosome"/>
</dbReference>
<feature type="transmembrane region" description="Helical" evidence="9">
    <location>
        <begin position="369"/>
        <end position="390"/>
    </location>
</feature>
<evidence type="ECO:0000313" key="11">
    <source>
        <dbReference type="EMBL" id="AKJ31761.1"/>
    </source>
</evidence>
<organism evidence="11 12">
    <name type="scientific">Caldimonas brevitalea</name>
    <dbReference type="NCBI Taxonomy" id="413882"/>
    <lineage>
        <taxon>Bacteria</taxon>
        <taxon>Pseudomonadati</taxon>
        <taxon>Pseudomonadota</taxon>
        <taxon>Betaproteobacteria</taxon>
        <taxon>Burkholderiales</taxon>
        <taxon>Sphaerotilaceae</taxon>
        <taxon>Caldimonas</taxon>
    </lineage>
</organism>
<feature type="transmembrane region" description="Helical" evidence="9">
    <location>
        <begin position="871"/>
        <end position="891"/>
    </location>
</feature>
<dbReference type="GO" id="GO:0005886">
    <property type="term" value="C:plasma membrane"/>
    <property type="evidence" value="ECO:0007669"/>
    <property type="project" value="UniProtKB-SubCell"/>
</dbReference>
<evidence type="ECO:0000256" key="6">
    <source>
        <dbReference type="ARBA" id="ARBA00022692"/>
    </source>
</evidence>
<dbReference type="InterPro" id="IPR001036">
    <property type="entry name" value="Acrflvin-R"/>
</dbReference>